<dbReference type="InterPro" id="IPR000595">
    <property type="entry name" value="cNMP-bd_dom"/>
</dbReference>
<proteinExistence type="predicted"/>
<sequence>MEEGTSKMKKATEKKPNGKGSSTMAVNTATNTSVDGVVEVLPLGPPTMVPASASRAITHSQGTPLAQHVATSAGSSLSSHSALVGLGDTLQNPHRNSPISPGKASALLVSTPPSAAFASPLNATTASNTGNGHLQQANLVAQSIVRSTSAVLSPESYVAGLNSTHSVASLRSTGPQDSLLSRNQEPGAPPTGLSTPPLSRDATPAAECPKNEECSTDSNSHDNVELKQNALEVLQRAVNHVRAAIRKRSTNPHAEIGGGESTEDEKTGDRIARAVRAVMRAAEMIDQDDVESDDEESDDDEDDDGKSTTTTTTRLSHRAVDWRDDNSSIVSPSTFFHESDSVEVCSNRVMEYIIARGRPAQTDKDIEWLYRHSLLTSLLDDEDLKQLVPRSLHREYTSGETILDAGTLVQHVYVVVWGDVDVFRIDSLSSERKAMEVAFRVSSHQTVVPRRASRGRTSVHGDNLSRYRTGVDEGYQLESANDNRSPSDAIYTHVGNLYPGQVFGIEDCVFNSSSKFVFRAGNATKKTVLSLLPYHDLQQALTRNPRFAQGVGACIAGSMDVFGPIREFCRYVFSPTSAQNEYLPLWSILESYTRIQNVIHTKLFSHTVDTGAWGYALNRLPENVTATFCFDLVHSLPPFVASRMRVEARAADTRKTTDVSASMRSRRTAIAYIRTKERRRCTWHLGMEGKTLVLLRDGFTDLLDFLTMLCVHIIESNKLRGRVQGMVHPPAIDVLDEYLRQREQEEIDGTYLTPNGISREKEMVRVQNILKRMPLTEEEQAGLLRNWGHNSLLRIYEIMMHREEYNVRVDPSLSMKFQTNPFHEWALNLRGCVLEKLGLDRFSAIPDNLYIDVVSSNTHCIKNLLCSFNRKYHKEILDYVRRKEGKRLGRLEDWHNINDALYASLNGFLQNERPDLRDEYNRSLEENGITVLADTAMTGLQVDVIPVHLLNFETIDETIRNALHESYRELMKNSEQGSEGEASSSKAPTWAQVCKPIWRRNSEMKRSSVLGCMMQQAEGDSSMGSTTTLHNNSNTMPDTSPSMPSAGNAAQSSPKGHHGKNGRLQRHFIINMDFAFGAQAEGICRVIFSAFGKRIRSVSVMGKAGGLAGKRGDIQLASHVLLSKSSLILEDNQDELRNCRNQDLTVERLQELAGPRVTVHHGKVLTVTGTMLQNVQLLRYYQQVWRCVGTEMEGSYFARVIEDFYRQGIAHPKLISRFAYYTSDLPLAQSDAEMEARLTHKAPSSAATLSAPMMPQEGVPPLYAIARSILESILL</sequence>
<feature type="region of interest" description="Disordered" evidence="1">
    <location>
        <begin position="1017"/>
        <end position="1061"/>
    </location>
</feature>
<dbReference type="Gene3D" id="2.60.120.10">
    <property type="entry name" value="Jelly Rolls"/>
    <property type="match status" value="1"/>
</dbReference>
<gene>
    <name evidence="3" type="ORF">ABL78_7053</name>
</gene>
<accession>A0A0N1PBG6</accession>
<feature type="compositionally biased region" description="Basic and acidic residues" evidence="1">
    <location>
        <begin position="209"/>
        <end position="222"/>
    </location>
</feature>
<reference evidence="3 4" key="1">
    <citation type="journal article" date="2015" name="PLoS Pathog.">
        <title>Leptomonas seymouri: Adaptations to the Dixenous Life Cycle Analyzed by Genome Sequencing, Transcriptome Profiling and Co-infection with Leishmania donovani.</title>
        <authorList>
            <person name="Kraeva N."/>
            <person name="Butenko A."/>
            <person name="Hlavacova J."/>
            <person name="Kostygov A."/>
            <person name="Myskova J."/>
            <person name="Grybchuk D."/>
            <person name="Lestinova T."/>
            <person name="Votypka J."/>
            <person name="Volf P."/>
            <person name="Opperdoes F."/>
            <person name="Flegontov P."/>
            <person name="Lukes J."/>
            <person name="Yurchenko V."/>
        </authorList>
    </citation>
    <scope>NUCLEOTIDE SEQUENCE [LARGE SCALE GENOMIC DNA]</scope>
    <source>
        <strain evidence="3 4">ATCC 30220</strain>
    </source>
</reference>
<feature type="domain" description="Cyclic nucleotide-binding" evidence="2">
    <location>
        <begin position="375"/>
        <end position="424"/>
    </location>
</feature>
<dbReference type="OMA" id="MHREEYN"/>
<dbReference type="OrthoDB" id="2118811at2759"/>
<feature type="region of interest" description="Disordered" evidence="1">
    <location>
        <begin position="245"/>
        <end position="269"/>
    </location>
</feature>
<dbReference type="CDD" id="cd00038">
    <property type="entry name" value="CAP_ED"/>
    <property type="match status" value="1"/>
</dbReference>
<feature type="region of interest" description="Disordered" evidence="1">
    <location>
        <begin position="282"/>
        <end position="312"/>
    </location>
</feature>
<dbReference type="InterPro" id="IPR054204">
    <property type="entry name" value="DUF6909"/>
</dbReference>
<comment type="caution">
    <text evidence="3">The sequence shown here is derived from an EMBL/GenBank/DDBJ whole genome shotgun (WGS) entry which is preliminary data.</text>
</comment>
<protein>
    <recommendedName>
        <fullName evidence="2">Cyclic nucleotide-binding domain-containing protein</fullName>
    </recommendedName>
</protein>
<dbReference type="Proteomes" id="UP000038009">
    <property type="component" value="Unassembled WGS sequence"/>
</dbReference>
<feature type="compositionally biased region" description="Polar residues" evidence="1">
    <location>
        <begin position="1018"/>
        <end position="1054"/>
    </location>
</feature>
<dbReference type="VEuPathDB" id="TriTrypDB:Lsey_0311_0030"/>
<evidence type="ECO:0000313" key="4">
    <source>
        <dbReference type="Proteomes" id="UP000038009"/>
    </source>
</evidence>
<evidence type="ECO:0000313" key="3">
    <source>
        <dbReference type="EMBL" id="KPI83904.1"/>
    </source>
</evidence>
<feature type="compositionally biased region" description="Polar residues" evidence="1">
    <location>
        <begin position="168"/>
        <end position="184"/>
    </location>
</feature>
<feature type="compositionally biased region" description="Polar residues" evidence="1">
    <location>
        <begin position="19"/>
        <end position="33"/>
    </location>
</feature>
<name>A0A0N1PBG6_LEPSE</name>
<feature type="region of interest" description="Disordered" evidence="1">
    <location>
        <begin position="86"/>
        <end position="107"/>
    </location>
</feature>
<feature type="compositionally biased region" description="Acidic residues" evidence="1">
    <location>
        <begin position="285"/>
        <end position="304"/>
    </location>
</feature>
<evidence type="ECO:0000256" key="1">
    <source>
        <dbReference type="SAM" id="MobiDB-lite"/>
    </source>
</evidence>
<evidence type="ECO:0000259" key="2">
    <source>
        <dbReference type="PROSITE" id="PS50042"/>
    </source>
</evidence>
<feature type="region of interest" description="Disordered" evidence="1">
    <location>
        <begin position="1"/>
        <end position="33"/>
    </location>
</feature>
<dbReference type="Pfam" id="PF21850">
    <property type="entry name" value="DUF6909"/>
    <property type="match status" value="2"/>
</dbReference>
<dbReference type="AlphaFoldDB" id="A0A0N1PBG6"/>
<feature type="compositionally biased region" description="Basic and acidic residues" evidence="1">
    <location>
        <begin position="1"/>
        <end position="16"/>
    </location>
</feature>
<feature type="region of interest" description="Disordered" evidence="1">
    <location>
        <begin position="168"/>
        <end position="222"/>
    </location>
</feature>
<keyword evidence="4" id="KW-1185">Reference proteome</keyword>
<dbReference type="PROSITE" id="PS50042">
    <property type="entry name" value="CNMP_BINDING_3"/>
    <property type="match status" value="1"/>
</dbReference>
<feature type="compositionally biased region" description="Polar residues" evidence="1">
    <location>
        <begin position="89"/>
        <end position="99"/>
    </location>
</feature>
<dbReference type="InterPro" id="IPR014710">
    <property type="entry name" value="RmlC-like_jellyroll"/>
</dbReference>
<organism evidence="3 4">
    <name type="scientific">Leptomonas seymouri</name>
    <dbReference type="NCBI Taxonomy" id="5684"/>
    <lineage>
        <taxon>Eukaryota</taxon>
        <taxon>Discoba</taxon>
        <taxon>Euglenozoa</taxon>
        <taxon>Kinetoplastea</taxon>
        <taxon>Metakinetoplastina</taxon>
        <taxon>Trypanosomatida</taxon>
        <taxon>Trypanosomatidae</taxon>
        <taxon>Leishmaniinae</taxon>
        <taxon>Leptomonas</taxon>
    </lineage>
</organism>
<dbReference type="EMBL" id="LJSK01000311">
    <property type="protein sequence ID" value="KPI83904.1"/>
    <property type="molecule type" value="Genomic_DNA"/>
</dbReference>
<dbReference type="SUPFAM" id="SSF51206">
    <property type="entry name" value="cAMP-binding domain-like"/>
    <property type="match status" value="1"/>
</dbReference>
<dbReference type="InterPro" id="IPR018490">
    <property type="entry name" value="cNMP-bd_dom_sf"/>
</dbReference>